<gene>
    <name evidence="6" type="ORF">EDD73_106104</name>
</gene>
<evidence type="ECO:0000256" key="4">
    <source>
        <dbReference type="ARBA" id="ARBA00023136"/>
    </source>
</evidence>
<keyword evidence="4 5" id="KW-0472">Membrane</keyword>
<feature type="transmembrane region" description="Helical" evidence="5">
    <location>
        <begin position="68"/>
        <end position="86"/>
    </location>
</feature>
<accession>A0A4R2RMK4</accession>
<name>A0A4R2RMK4_9FIRM</name>
<feature type="transmembrane region" description="Helical" evidence="5">
    <location>
        <begin position="6"/>
        <end position="28"/>
    </location>
</feature>
<feature type="transmembrane region" description="Helical" evidence="5">
    <location>
        <begin position="35"/>
        <end position="56"/>
    </location>
</feature>
<dbReference type="RefSeq" id="WP_131918632.1">
    <property type="nucleotide sequence ID" value="NZ_JAOQNU010000006.1"/>
</dbReference>
<protein>
    <submittedName>
        <fullName evidence="6">Putative Mn2+ efflux pump MntP</fullName>
    </submittedName>
</protein>
<evidence type="ECO:0000313" key="7">
    <source>
        <dbReference type="Proteomes" id="UP000294813"/>
    </source>
</evidence>
<dbReference type="AlphaFoldDB" id="A0A4R2RMK4"/>
<dbReference type="InterPro" id="IPR003810">
    <property type="entry name" value="Mntp/YtaF"/>
</dbReference>
<organism evidence="6 7">
    <name type="scientific">Heliophilum fasciatum</name>
    <dbReference type="NCBI Taxonomy" id="35700"/>
    <lineage>
        <taxon>Bacteria</taxon>
        <taxon>Bacillati</taxon>
        <taxon>Bacillota</taxon>
        <taxon>Clostridia</taxon>
        <taxon>Eubacteriales</taxon>
        <taxon>Heliobacteriaceae</taxon>
        <taxon>Heliophilum</taxon>
    </lineage>
</organism>
<feature type="transmembrane region" description="Helical" evidence="5">
    <location>
        <begin position="161"/>
        <end position="182"/>
    </location>
</feature>
<evidence type="ECO:0000256" key="2">
    <source>
        <dbReference type="ARBA" id="ARBA00022692"/>
    </source>
</evidence>
<evidence type="ECO:0000313" key="6">
    <source>
        <dbReference type="EMBL" id="TCP65220.1"/>
    </source>
</evidence>
<evidence type="ECO:0000256" key="3">
    <source>
        <dbReference type="ARBA" id="ARBA00022989"/>
    </source>
</evidence>
<keyword evidence="7" id="KW-1185">Reference proteome</keyword>
<dbReference type="PANTHER" id="PTHR35529:SF1">
    <property type="entry name" value="MANGANESE EFFLUX PUMP MNTP-RELATED"/>
    <property type="match status" value="1"/>
</dbReference>
<evidence type="ECO:0000256" key="5">
    <source>
        <dbReference type="SAM" id="Phobius"/>
    </source>
</evidence>
<dbReference type="PANTHER" id="PTHR35529">
    <property type="entry name" value="MANGANESE EFFLUX PUMP MNTP-RELATED"/>
    <property type="match status" value="1"/>
</dbReference>
<feature type="transmembrane region" description="Helical" evidence="5">
    <location>
        <begin position="134"/>
        <end position="154"/>
    </location>
</feature>
<keyword evidence="3 5" id="KW-1133">Transmembrane helix</keyword>
<dbReference type="OrthoDB" id="1679700at2"/>
<dbReference type="Pfam" id="PF02659">
    <property type="entry name" value="Mntp"/>
    <property type="match status" value="1"/>
</dbReference>
<comment type="caution">
    <text evidence="6">The sequence shown here is derived from an EMBL/GenBank/DDBJ whole genome shotgun (WGS) entry which is preliminary data.</text>
</comment>
<sequence>MVWDPWMIGGLALGLSADACTVAIGIGLRGVQLRTLISFALLVAFFHVCMPWGGTWIGTLLGRFVGEWAGPAVALLFVGLGLREIWTACQPARDGSLPAAKMTVLELVLLAFGVSLDALTVGVGLGTLGVMQNALYLGIGAAAGLMSFGGSLLGRHAGQRMGGVAQVAGGLLLLVLGGKLWLGMGP</sequence>
<evidence type="ECO:0000256" key="1">
    <source>
        <dbReference type="ARBA" id="ARBA00022475"/>
    </source>
</evidence>
<proteinExistence type="predicted"/>
<feature type="transmembrane region" description="Helical" evidence="5">
    <location>
        <begin position="107"/>
        <end position="128"/>
    </location>
</feature>
<dbReference type="Proteomes" id="UP000294813">
    <property type="component" value="Unassembled WGS sequence"/>
</dbReference>
<keyword evidence="2 5" id="KW-0812">Transmembrane</keyword>
<reference evidence="6 7" key="1">
    <citation type="submission" date="2019-03" db="EMBL/GenBank/DDBJ databases">
        <title>Genomic Encyclopedia of Type Strains, Phase IV (KMG-IV): sequencing the most valuable type-strain genomes for metagenomic binning, comparative biology and taxonomic classification.</title>
        <authorList>
            <person name="Goeker M."/>
        </authorList>
    </citation>
    <scope>NUCLEOTIDE SEQUENCE [LARGE SCALE GENOMIC DNA]</scope>
    <source>
        <strain evidence="6 7">DSM 11170</strain>
    </source>
</reference>
<keyword evidence="1" id="KW-1003">Cell membrane</keyword>
<dbReference type="EMBL" id="SLXT01000006">
    <property type="protein sequence ID" value="TCP65220.1"/>
    <property type="molecule type" value="Genomic_DNA"/>
</dbReference>